<gene>
    <name evidence="1" type="ORF">E2C01_080141</name>
</gene>
<accession>A0A5B7ILD6</accession>
<reference evidence="1 2" key="1">
    <citation type="submission" date="2019-05" db="EMBL/GenBank/DDBJ databases">
        <title>Another draft genome of Portunus trituberculatus and its Hox gene families provides insights of decapod evolution.</title>
        <authorList>
            <person name="Jeong J.-H."/>
            <person name="Song I."/>
            <person name="Kim S."/>
            <person name="Choi T."/>
            <person name="Kim D."/>
            <person name="Ryu S."/>
            <person name="Kim W."/>
        </authorList>
    </citation>
    <scope>NUCLEOTIDE SEQUENCE [LARGE SCALE GENOMIC DNA]</scope>
    <source>
        <tissue evidence="1">Muscle</tissue>
    </source>
</reference>
<sequence>MEIEARVWVFGVGFRLGVRRW</sequence>
<dbReference type="EMBL" id="VSRR010068237">
    <property type="protein sequence ID" value="MPC85370.1"/>
    <property type="molecule type" value="Genomic_DNA"/>
</dbReference>
<name>A0A5B7ILD6_PORTR</name>
<dbReference type="AlphaFoldDB" id="A0A5B7ILD6"/>
<keyword evidence="2" id="KW-1185">Reference proteome</keyword>
<proteinExistence type="predicted"/>
<organism evidence="1 2">
    <name type="scientific">Portunus trituberculatus</name>
    <name type="common">Swimming crab</name>
    <name type="synonym">Neptunus trituberculatus</name>
    <dbReference type="NCBI Taxonomy" id="210409"/>
    <lineage>
        <taxon>Eukaryota</taxon>
        <taxon>Metazoa</taxon>
        <taxon>Ecdysozoa</taxon>
        <taxon>Arthropoda</taxon>
        <taxon>Crustacea</taxon>
        <taxon>Multicrustacea</taxon>
        <taxon>Malacostraca</taxon>
        <taxon>Eumalacostraca</taxon>
        <taxon>Eucarida</taxon>
        <taxon>Decapoda</taxon>
        <taxon>Pleocyemata</taxon>
        <taxon>Brachyura</taxon>
        <taxon>Eubrachyura</taxon>
        <taxon>Portunoidea</taxon>
        <taxon>Portunidae</taxon>
        <taxon>Portuninae</taxon>
        <taxon>Portunus</taxon>
    </lineage>
</organism>
<evidence type="ECO:0000313" key="1">
    <source>
        <dbReference type="EMBL" id="MPC85370.1"/>
    </source>
</evidence>
<evidence type="ECO:0000313" key="2">
    <source>
        <dbReference type="Proteomes" id="UP000324222"/>
    </source>
</evidence>
<comment type="caution">
    <text evidence="1">The sequence shown here is derived from an EMBL/GenBank/DDBJ whole genome shotgun (WGS) entry which is preliminary data.</text>
</comment>
<protein>
    <submittedName>
        <fullName evidence="1">Uncharacterized protein</fullName>
    </submittedName>
</protein>
<dbReference type="Proteomes" id="UP000324222">
    <property type="component" value="Unassembled WGS sequence"/>
</dbReference>